<proteinExistence type="predicted"/>
<name>A0A0R1V7L9_9LACO</name>
<dbReference type="Proteomes" id="UP000051166">
    <property type="component" value="Unassembled WGS sequence"/>
</dbReference>
<evidence type="ECO:0000313" key="2">
    <source>
        <dbReference type="Proteomes" id="UP000051166"/>
    </source>
</evidence>
<gene>
    <name evidence="1" type="ORF">FD50_GL000368</name>
</gene>
<organism evidence="1 2">
    <name type="scientific">Liquorilactobacillus satsumensis DSM 16230 = JCM 12392</name>
    <dbReference type="NCBI Taxonomy" id="1423801"/>
    <lineage>
        <taxon>Bacteria</taxon>
        <taxon>Bacillati</taxon>
        <taxon>Bacillota</taxon>
        <taxon>Bacilli</taxon>
        <taxon>Lactobacillales</taxon>
        <taxon>Lactobacillaceae</taxon>
        <taxon>Liquorilactobacillus</taxon>
    </lineage>
</organism>
<keyword evidence="2" id="KW-1185">Reference proteome</keyword>
<dbReference type="AlphaFoldDB" id="A0A0R1V7L9"/>
<comment type="caution">
    <text evidence="1">The sequence shown here is derived from an EMBL/GenBank/DDBJ whole genome shotgun (WGS) entry which is preliminary data.</text>
</comment>
<accession>A0A0R1V7L9</accession>
<dbReference type="PATRIC" id="fig|1423801.4.peg.375"/>
<sequence length="71" mass="7883">MNYRSKKIHNKEVSNIQKAYEINGESFATSNFIPAYLYHGTVGGSTAAIFKLIPAKIVQNILKIISSKIVL</sequence>
<reference evidence="1 2" key="1">
    <citation type="journal article" date="2015" name="Genome Announc.">
        <title>Expanding the biotechnology potential of lactobacilli through comparative genomics of 213 strains and associated genera.</title>
        <authorList>
            <person name="Sun Z."/>
            <person name="Harris H.M."/>
            <person name="McCann A."/>
            <person name="Guo C."/>
            <person name="Argimon S."/>
            <person name="Zhang W."/>
            <person name="Yang X."/>
            <person name="Jeffery I.B."/>
            <person name="Cooney J.C."/>
            <person name="Kagawa T.F."/>
            <person name="Liu W."/>
            <person name="Song Y."/>
            <person name="Salvetti E."/>
            <person name="Wrobel A."/>
            <person name="Rasinkangas P."/>
            <person name="Parkhill J."/>
            <person name="Rea M.C."/>
            <person name="O'Sullivan O."/>
            <person name="Ritari J."/>
            <person name="Douillard F.P."/>
            <person name="Paul Ross R."/>
            <person name="Yang R."/>
            <person name="Briner A.E."/>
            <person name="Felis G.E."/>
            <person name="de Vos W.M."/>
            <person name="Barrangou R."/>
            <person name="Klaenhammer T.R."/>
            <person name="Caufield P.W."/>
            <person name="Cui Y."/>
            <person name="Zhang H."/>
            <person name="O'Toole P.W."/>
        </authorList>
    </citation>
    <scope>NUCLEOTIDE SEQUENCE [LARGE SCALE GENOMIC DNA]</scope>
    <source>
        <strain evidence="1 2">DSM 16230</strain>
    </source>
</reference>
<dbReference type="EMBL" id="AZFQ01000034">
    <property type="protein sequence ID" value="KRL99090.1"/>
    <property type="molecule type" value="Genomic_DNA"/>
</dbReference>
<protein>
    <submittedName>
        <fullName evidence="1">Uncharacterized protein</fullName>
    </submittedName>
</protein>
<evidence type="ECO:0000313" key="1">
    <source>
        <dbReference type="EMBL" id="KRL99090.1"/>
    </source>
</evidence>